<organism evidence="1">
    <name type="scientific">Anguilla anguilla</name>
    <name type="common">European freshwater eel</name>
    <name type="synonym">Muraena anguilla</name>
    <dbReference type="NCBI Taxonomy" id="7936"/>
    <lineage>
        <taxon>Eukaryota</taxon>
        <taxon>Metazoa</taxon>
        <taxon>Chordata</taxon>
        <taxon>Craniata</taxon>
        <taxon>Vertebrata</taxon>
        <taxon>Euteleostomi</taxon>
        <taxon>Actinopterygii</taxon>
        <taxon>Neopterygii</taxon>
        <taxon>Teleostei</taxon>
        <taxon>Anguilliformes</taxon>
        <taxon>Anguillidae</taxon>
        <taxon>Anguilla</taxon>
    </lineage>
</organism>
<dbReference type="EMBL" id="GBXM01097475">
    <property type="protein sequence ID" value="JAH11102.1"/>
    <property type="molecule type" value="Transcribed_RNA"/>
</dbReference>
<evidence type="ECO:0000313" key="1">
    <source>
        <dbReference type="EMBL" id="JAH11102.1"/>
    </source>
</evidence>
<protein>
    <submittedName>
        <fullName evidence="1">Uncharacterized protein</fullName>
    </submittedName>
</protein>
<proteinExistence type="predicted"/>
<accession>A0A0E9Q3J4</accession>
<reference evidence="1" key="2">
    <citation type="journal article" date="2015" name="Fish Shellfish Immunol.">
        <title>Early steps in the European eel (Anguilla anguilla)-Vibrio vulnificus interaction in the gills: Role of the RtxA13 toxin.</title>
        <authorList>
            <person name="Callol A."/>
            <person name="Pajuelo D."/>
            <person name="Ebbesson L."/>
            <person name="Teles M."/>
            <person name="MacKenzie S."/>
            <person name="Amaro C."/>
        </authorList>
    </citation>
    <scope>NUCLEOTIDE SEQUENCE</scope>
</reference>
<name>A0A0E9Q3J4_ANGAN</name>
<reference evidence="1" key="1">
    <citation type="submission" date="2014-11" db="EMBL/GenBank/DDBJ databases">
        <authorList>
            <person name="Amaro Gonzalez C."/>
        </authorList>
    </citation>
    <scope>NUCLEOTIDE SEQUENCE</scope>
</reference>
<dbReference type="AlphaFoldDB" id="A0A0E9Q3J4"/>
<sequence>MLIMKKSRTKRQCVHCTTNRRIKVFLQNELCLTSGARSINFS</sequence>